<accession>A0A918Y6M6</accession>
<dbReference type="Proteomes" id="UP000608955">
    <property type="component" value="Unassembled WGS sequence"/>
</dbReference>
<organism evidence="2 3">
    <name type="scientific">Streptomyces naganishii JCM 4654</name>
    <dbReference type="NCBI Taxonomy" id="1306179"/>
    <lineage>
        <taxon>Bacteria</taxon>
        <taxon>Bacillati</taxon>
        <taxon>Actinomycetota</taxon>
        <taxon>Actinomycetes</taxon>
        <taxon>Kitasatosporales</taxon>
        <taxon>Streptomycetaceae</taxon>
        <taxon>Streptomyces</taxon>
    </lineage>
</organism>
<evidence type="ECO:0000256" key="1">
    <source>
        <dbReference type="SAM" id="MobiDB-lite"/>
    </source>
</evidence>
<evidence type="ECO:0000313" key="3">
    <source>
        <dbReference type="Proteomes" id="UP000608955"/>
    </source>
</evidence>
<gene>
    <name evidence="2" type="ORF">GCM10010508_41900</name>
</gene>
<reference evidence="2" key="1">
    <citation type="journal article" date="2014" name="Int. J. Syst. Evol. Microbiol.">
        <title>Complete genome sequence of Corynebacterium casei LMG S-19264T (=DSM 44701T), isolated from a smear-ripened cheese.</title>
        <authorList>
            <consortium name="US DOE Joint Genome Institute (JGI-PGF)"/>
            <person name="Walter F."/>
            <person name="Albersmeier A."/>
            <person name="Kalinowski J."/>
            <person name="Ruckert C."/>
        </authorList>
    </citation>
    <scope>NUCLEOTIDE SEQUENCE</scope>
    <source>
        <strain evidence="2">JCM 4654</strain>
    </source>
</reference>
<evidence type="ECO:0000313" key="2">
    <source>
        <dbReference type="EMBL" id="GHD91754.1"/>
    </source>
</evidence>
<name>A0A918Y6M6_9ACTN</name>
<dbReference type="EMBL" id="BMVF01000010">
    <property type="protein sequence ID" value="GHD91754.1"/>
    <property type="molecule type" value="Genomic_DNA"/>
</dbReference>
<feature type="compositionally biased region" description="Acidic residues" evidence="1">
    <location>
        <begin position="47"/>
        <end position="71"/>
    </location>
</feature>
<keyword evidence="3" id="KW-1185">Reference proteome</keyword>
<dbReference type="AlphaFoldDB" id="A0A918Y6M6"/>
<feature type="region of interest" description="Disordered" evidence="1">
    <location>
        <begin position="1"/>
        <end position="86"/>
    </location>
</feature>
<protein>
    <submittedName>
        <fullName evidence="2">Uncharacterized protein</fullName>
    </submittedName>
</protein>
<sequence>MHLTPGRPVLGHLVPGRPAPGYTCDPAVVTAGSGAKRRQAAELPAELVEEDDEPESDDDEVEDDEELDGFDEAGLLLEEEPRLSLR</sequence>
<comment type="caution">
    <text evidence="2">The sequence shown here is derived from an EMBL/GenBank/DDBJ whole genome shotgun (WGS) entry which is preliminary data.</text>
</comment>
<proteinExistence type="predicted"/>
<reference evidence="2" key="2">
    <citation type="submission" date="2020-09" db="EMBL/GenBank/DDBJ databases">
        <authorList>
            <person name="Sun Q."/>
            <person name="Ohkuma M."/>
        </authorList>
    </citation>
    <scope>NUCLEOTIDE SEQUENCE</scope>
    <source>
        <strain evidence="2">JCM 4654</strain>
    </source>
</reference>